<reference evidence="2" key="1">
    <citation type="journal article" date="2023" name="IScience">
        <title>Live-bearing cockroach genome reveals convergent evolutionary mechanisms linked to viviparity in insects and beyond.</title>
        <authorList>
            <person name="Fouks B."/>
            <person name="Harrison M.C."/>
            <person name="Mikhailova A.A."/>
            <person name="Marchal E."/>
            <person name="English S."/>
            <person name="Carruthers M."/>
            <person name="Jennings E.C."/>
            <person name="Chiamaka E.L."/>
            <person name="Frigard R.A."/>
            <person name="Pippel M."/>
            <person name="Attardo G.M."/>
            <person name="Benoit J.B."/>
            <person name="Bornberg-Bauer E."/>
            <person name="Tobe S.S."/>
        </authorList>
    </citation>
    <scope>NUCLEOTIDE SEQUENCE</scope>
    <source>
        <strain evidence="2">Stay&amp;Tobe</strain>
    </source>
</reference>
<organism evidence="2 3">
    <name type="scientific">Diploptera punctata</name>
    <name type="common">Pacific beetle cockroach</name>
    <dbReference type="NCBI Taxonomy" id="6984"/>
    <lineage>
        <taxon>Eukaryota</taxon>
        <taxon>Metazoa</taxon>
        <taxon>Ecdysozoa</taxon>
        <taxon>Arthropoda</taxon>
        <taxon>Hexapoda</taxon>
        <taxon>Insecta</taxon>
        <taxon>Pterygota</taxon>
        <taxon>Neoptera</taxon>
        <taxon>Polyneoptera</taxon>
        <taxon>Dictyoptera</taxon>
        <taxon>Blattodea</taxon>
        <taxon>Blaberoidea</taxon>
        <taxon>Blaberidae</taxon>
        <taxon>Diplopterinae</taxon>
        <taxon>Diploptera</taxon>
    </lineage>
</organism>
<protein>
    <submittedName>
        <fullName evidence="2">Uncharacterized protein</fullName>
    </submittedName>
</protein>
<gene>
    <name evidence="2" type="ORF">L9F63_026775</name>
</gene>
<name>A0AAD8EP91_DIPPU</name>
<dbReference type="Proteomes" id="UP001233999">
    <property type="component" value="Unassembled WGS sequence"/>
</dbReference>
<reference evidence="2" key="2">
    <citation type="submission" date="2023-05" db="EMBL/GenBank/DDBJ databases">
        <authorList>
            <person name="Fouks B."/>
        </authorList>
    </citation>
    <scope>NUCLEOTIDE SEQUENCE</scope>
    <source>
        <strain evidence="2">Stay&amp;Tobe</strain>
        <tissue evidence="2">Testes</tissue>
    </source>
</reference>
<keyword evidence="1" id="KW-0812">Transmembrane</keyword>
<dbReference type="AlphaFoldDB" id="A0AAD8EP91"/>
<feature type="transmembrane region" description="Helical" evidence="1">
    <location>
        <begin position="7"/>
        <end position="27"/>
    </location>
</feature>
<keyword evidence="1" id="KW-0472">Membrane</keyword>
<feature type="non-terminal residue" evidence="2">
    <location>
        <position position="112"/>
    </location>
</feature>
<evidence type="ECO:0000313" key="2">
    <source>
        <dbReference type="EMBL" id="KAJ9598120.1"/>
    </source>
</evidence>
<accession>A0AAD8EP91</accession>
<proteinExistence type="predicted"/>
<dbReference type="EMBL" id="JASPKZ010001304">
    <property type="protein sequence ID" value="KAJ9598120.1"/>
    <property type="molecule type" value="Genomic_DNA"/>
</dbReference>
<feature type="non-terminal residue" evidence="2">
    <location>
        <position position="1"/>
    </location>
</feature>
<feature type="transmembrane region" description="Helical" evidence="1">
    <location>
        <begin position="47"/>
        <end position="77"/>
    </location>
</feature>
<sequence>ICLLHYYLLICVCTPMIVEDIVMIAFYEHVLSFNFDIVLCLLEYWGIFNVFIGPGCVSCIFELVLTVIRICLIILLWKESCNQVRCGNVDLLLITTILLCQLRFSLNCGGHL</sequence>
<keyword evidence="3" id="KW-1185">Reference proteome</keyword>
<evidence type="ECO:0000313" key="3">
    <source>
        <dbReference type="Proteomes" id="UP001233999"/>
    </source>
</evidence>
<evidence type="ECO:0000256" key="1">
    <source>
        <dbReference type="SAM" id="Phobius"/>
    </source>
</evidence>
<comment type="caution">
    <text evidence="2">The sequence shown here is derived from an EMBL/GenBank/DDBJ whole genome shotgun (WGS) entry which is preliminary data.</text>
</comment>
<keyword evidence="1" id="KW-1133">Transmembrane helix</keyword>